<gene>
    <name evidence="1" type="ORF">LuPra_04289</name>
</gene>
<dbReference type="RefSeq" id="WP_110172630.1">
    <property type="nucleotide sequence ID" value="NZ_CP015136.1"/>
</dbReference>
<dbReference type="STRING" id="1855912.LuPra_04289"/>
<dbReference type="AlphaFoldDB" id="A0A143PR17"/>
<reference evidence="1 2" key="1">
    <citation type="journal article" date="2016" name="Genome Announc.">
        <title>First Complete Genome Sequence of a Subdivision 6 Acidobacterium Strain.</title>
        <authorList>
            <person name="Huang S."/>
            <person name="Vieira S."/>
            <person name="Bunk B."/>
            <person name="Riedel T."/>
            <person name="Sproer C."/>
            <person name="Overmann J."/>
        </authorList>
    </citation>
    <scope>NUCLEOTIDE SEQUENCE [LARGE SCALE GENOMIC DNA]</scope>
    <source>
        <strain evidence="2">DSM 100886 HEG_-6_39</strain>
    </source>
</reference>
<evidence type="ECO:0000313" key="2">
    <source>
        <dbReference type="Proteomes" id="UP000076079"/>
    </source>
</evidence>
<dbReference type="EMBL" id="CP015136">
    <property type="protein sequence ID" value="AMY11045.1"/>
    <property type="molecule type" value="Genomic_DNA"/>
</dbReference>
<dbReference type="Proteomes" id="UP000076079">
    <property type="component" value="Chromosome"/>
</dbReference>
<sequence length="88" mass="9631">MNAQIGMEINERARRALTRVPPSVKVTDEMVADVADALRGAVRAAYQNAAVIATSRTHEGAPLEESRARRSEAQDLAHAYEKLANESR</sequence>
<accession>A0A143PR17</accession>
<keyword evidence="2" id="KW-1185">Reference proteome</keyword>
<dbReference type="KEGG" id="abac:LuPra_04289"/>
<proteinExistence type="predicted"/>
<name>A0A143PR17_LUTPR</name>
<evidence type="ECO:0000313" key="1">
    <source>
        <dbReference type="EMBL" id="AMY11045.1"/>
    </source>
</evidence>
<organism evidence="1 2">
    <name type="scientific">Luteitalea pratensis</name>
    <dbReference type="NCBI Taxonomy" id="1855912"/>
    <lineage>
        <taxon>Bacteria</taxon>
        <taxon>Pseudomonadati</taxon>
        <taxon>Acidobacteriota</taxon>
        <taxon>Vicinamibacteria</taxon>
        <taxon>Vicinamibacterales</taxon>
        <taxon>Vicinamibacteraceae</taxon>
        <taxon>Luteitalea</taxon>
    </lineage>
</organism>
<protein>
    <submittedName>
        <fullName evidence="1">Uncharacterized protein</fullName>
    </submittedName>
</protein>
<reference evidence="2" key="2">
    <citation type="submission" date="2016-04" db="EMBL/GenBank/DDBJ databases">
        <title>First Complete Genome Sequence of a Subdivision 6 Acidobacterium.</title>
        <authorList>
            <person name="Huang S."/>
            <person name="Vieira S."/>
            <person name="Bunk B."/>
            <person name="Riedel T."/>
            <person name="Sproeer C."/>
            <person name="Overmann J."/>
        </authorList>
    </citation>
    <scope>NUCLEOTIDE SEQUENCE [LARGE SCALE GENOMIC DNA]</scope>
    <source>
        <strain evidence="2">DSM 100886 HEG_-6_39</strain>
    </source>
</reference>